<comment type="caution">
    <text evidence="3">The sequence shown here is derived from an EMBL/GenBank/DDBJ whole genome shotgun (WGS) entry which is preliminary data.</text>
</comment>
<reference evidence="3 4" key="2">
    <citation type="submission" date="2020-02" db="EMBL/GenBank/DDBJ databases">
        <title>Genome sequences of Thiorhodococcus mannitoliphagus and Thiorhodococcus minor, purple sulfur photosynthetic bacteria in the gammaproteobacterial family, Chromatiaceae.</title>
        <authorList>
            <person name="Aviles F.A."/>
            <person name="Meyer T.E."/>
            <person name="Kyndt J.A."/>
        </authorList>
    </citation>
    <scope>NUCLEOTIDE SEQUENCE [LARGE SCALE GENOMIC DNA]</scope>
    <source>
        <strain evidence="3 4">DSM 18266</strain>
    </source>
</reference>
<dbReference type="EMBL" id="JAAIJR010000101">
    <property type="protein sequence ID" value="NEX22459.1"/>
    <property type="molecule type" value="Genomic_DNA"/>
</dbReference>
<organism evidence="3 4">
    <name type="scientific">Thiorhodococcus mannitoliphagus</name>
    <dbReference type="NCBI Taxonomy" id="329406"/>
    <lineage>
        <taxon>Bacteria</taxon>
        <taxon>Pseudomonadati</taxon>
        <taxon>Pseudomonadota</taxon>
        <taxon>Gammaproteobacteria</taxon>
        <taxon>Chromatiales</taxon>
        <taxon>Chromatiaceae</taxon>
        <taxon>Thiorhodococcus</taxon>
    </lineage>
</organism>
<sequence>MGLFGSKKKSAATTTEALTSITLDDGTSWTPVQLVDCIGDSCPRPQLMTKKAVSHAAPGEVIEVRIDNPTSMEAIPPMMPDLHARHLGTVKSGHYWSVLVTKD</sequence>
<dbReference type="Gene3D" id="3.30.110.40">
    <property type="entry name" value="TusA-like domain"/>
    <property type="match status" value="1"/>
</dbReference>
<dbReference type="Proteomes" id="UP000471640">
    <property type="component" value="Unassembled WGS sequence"/>
</dbReference>
<dbReference type="PANTHER" id="PTHR33279">
    <property type="entry name" value="SULFUR CARRIER PROTEIN YEDF-RELATED"/>
    <property type="match status" value="1"/>
</dbReference>
<proteinExistence type="inferred from homology"/>
<dbReference type="PROSITE" id="PS01148">
    <property type="entry name" value="UPF0033"/>
    <property type="match status" value="1"/>
</dbReference>
<evidence type="ECO:0000256" key="1">
    <source>
        <dbReference type="ARBA" id="ARBA00008984"/>
    </source>
</evidence>
<dbReference type="InterPro" id="IPR001455">
    <property type="entry name" value="TusA-like"/>
</dbReference>
<accession>A0A6P1DXN5</accession>
<protein>
    <submittedName>
        <fullName evidence="3">Sulfurtransferase TusA family protein</fullName>
    </submittedName>
</protein>
<comment type="similarity">
    <text evidence="1">Belongs to the sulfur carrier protein TusA family.</text>
</comment>
<feature type="domain" description="UPF0033" evidence="2">
    <location>
        <begin position="35"/>
        <end position="59"/>
    </location>
</feature>
<dbReference type="GO" id="GO:0016740">
    <property type="term" value="F:transferase activity"/>
    <property type="evidence" value="ECO:0007669"/>
    <property type="project" value="UniProtKB-KW"/>
</dbReference>
<gene>
    <name evidence="3" type="ORF">G3480_19470</name>
</gene>
<evidence type="ECO:0000259" key="2">
    <source>
        <dbReference type="PROSITE" id="PS01148"/>
    </source>
</evidence>
<dbReference type="SUPFAM" id="SSF64307">
    <property type="entry name" value="SirA-like"/>
    <property type="match status" value="1"/>
</dbReference>
<dbReference type="AlphaFoldDB" id="A0A6P1DXN5"/>
<keyword evidence="4" id="KW-1185">Reference proteome</keyword>
<reference evidence="4" key="1">
    <citation type="journal article" date="2020" name="Microbiol. Resour. Announc.">
        <title>Draft Genome Sequences of Thiorhodococcus mannitoliphagus and Thiorhodococcus minor, Purple Sulfur Photosynthetic Bacteria in the Gammaproteobacterial Family Chromatiaceae.</title>
        <authorList>
            <person name="Aviles F.A."/>
            <person name="Meyer T.E."/>
            <person name="Kyndt J.A."/>
        </authorList>
    </citation>
    <scope>NUCLEOTIDE SEQUENCE [LARGE SCALE GENOMIC DNA]</scope>
    <source>
        <strain evidence="4">DSM 18266</strain>
    </source>
</reference>
<dbReference type="InterPro" id="IPR036868">
    <property type="entry name" value="TusA-like_sf"/>
</dbReference>
<dbReference type="CDD" id="cd00291">
    <property type="entry name" value="SirA_YedF_YeeD"/>
    <property type="match status" value="1"/>
</dbReference>
<keyword evidence="3" id="KW-0808">Transferase</keyword>
<name>A0A6P1DXN5_9GAMM</name>
<dbReference type="RefSeq" id="WP_164655553.1">
    <property type="nucleotide sequence ID" value="NZ_JAAIJR010000101.1"/>
</dbReference>
<dbReference type="PANTHER" id="PTHR33279:SF6">
    <property type="entry name" value="SULFUR CARRIER PROTEIN YEDF-RELATED"/>
    <property type="match status" value="1"/>
</dbReference>
<dbReference type="Pfam" id="PF01206">
    <property type="entry name" value="TusA"/>
    <property type="match status" value="1"/>
</dbReference>
<evidence type="ECO:0000313" key="3">
    <source>
        <dbReference type="EMBL" id="NEX22459.1"/>
    </source>
</evidence>
<evidence type="ECO:0000313" key="4">
    <source>
        <dbReference type="Proteomes" id="UP000471640"/>
    </source>
</evidence>